<sequence length="72" mass="7605">RNTANAEVSAGNNTANLPPQTRMQTRNGTCSRVLDASIDAPNAHDTNVRVPRAPIPQPSHAKTSEKESTGAI</sequence>
<feature type="region of interest" description="Disordered" evidence="1">
    <location>
        <begin position="39"/>
        <end position="72"/>
    </location>
</feature>
<feature type="compositionally biased region" description="Basic and acidic residues" evidence="1">
    <location>
        <begin position="62"/>
        <end position="72"/>
    </location>
</feature>
<dbReference type="Proteomes" id="UP000823775">
    <property type="component" value="Unassembled WGS sequence"/>
</dbReference>
<evidence type="ECO:0000256" key="1">
    <source>
        <dbReference type="SAM" id="MobiDB-lite"/>
    </source>
</evidence>
<name>A0ABS8VNM9_DATST</name>
<organism evidence="2 3">
    <name type="scientific">Datura stramonium</name>
    <name type="common">Jimsonweed</name>
    <name type="synonym">Common thornapple</name>
    <dbReference type="NCBI Taxonomy" id="4076"/>
    <lineage>
        <taxon>Eukaryota</taxon>
        <taxon>Viridiplantae</taxon>
        <taxon>Streptophyta</taxon>
        <taxon>Embryophyta</taxon>
        <taxon>Tracheophyta</taxon>
        <taxon>Spermatophyta</taxon>
        <taxon>Magnoliopsida</taxon>
        <taxon>eudicotyledons</taxon>
        <taxon>Gunneridae</taxon>
        <taxon>Pentapetalae</taxon>
        <taxon>asterids</taxon>
        <taxon>lamiids</taxon>
        <taxon>Solanales</taxon>
        <taxon>Solanaceae</taxon>
        <taxon>Solanoideae</taxon>
        <taxon>Datureae</taxon>
        <taxon>Datura</taxon>
    </lineage>
</organism>
<keyword evidence="3" id="KW-1185">Reference proteome</keyword>
<feature type="non-terminal residue" evidence="2">
    <location>
        <position position="1"/>
    </location>
</feature>
<dbReference type="EMBL" id="JACEIK010005466">
    <property type="protein sequence ID" value="MCE0481570.1"/>
    <property type="molecule type" value="Genomic_DNA"/>
</dbReference>
<evidence type="ECO:0000313" key="3">
    <source>
        <dbReference type="Proteomes" id="UP000823775"/>
    </source>
</evidence>
<accession>A0ABS8VNM9</accession>
<proteinExistence type="predicted"/>
<reference evidence="2 3" key="1">
    <citation type="journal article" date="2021" name="BMC Genomics">
        <title>Datura genome reveals duplications of psychoactive alkaloid biosynthetic genes and high mutation rate following tissue culture.</title>
        <authorList>
            <person name="Rajewski A."/>
            <person name="Carter-House D."/>
            <person name="Stajich J."/>
            <person name="Litt A."/>
        </authorList>
    </citation>
    <scope>NUCLEOTIDE SEQUENCE [LARGE SCALE GENOMIC DNA]</scope>
    <source>
        <strain evidence="2">AR-01</strain>
    </source>
</reference>
<protein>
    <submittedName>
        <fullName evidence="2">Uncharacterized protein</fullName>
    </submittedName>
</protein>
<comment type="caution">
    <text evidence="2">The sequence shown here is derived from an EMBL/GenBank/DDBJ whole genome shotgun (WGS) entry which is preliminary data.</text>
</comment>
<gene>
    <name evidence="2" type="ORF">HAX54_039416</name>
</gene>
<feature type="region of interest" description="Disordered" evidence="1">
    <location>
        <begin position="1"/>
        <end position="27"/>
    </location>
</feature>
<evidence type="ECO:0000313" key="2">
    <source>
        <dbReference type="EMBL" id="MCE0481570.1"/>
    </source>
</evidence>